<dbReference type="AlphaFoldDB" id="A0A1W1VB75"/>
<evidence type="ECO:0000313" key="10">
    <source>
        <dbReference type="Proteomes" id="UP000192731"/>
    </source>
</evidence>
<dbReference type="GO" id="GO:0055085">
    <property type="term" value="P:transmembrane transport"/>
    <property type="evidence" value="ECO:0007669"/>
    <property type="project" value="InterPro"/>
</dbReference>
<dbReference type="STRING" id="656914.SAMN00017405_1352"/>
<keyword evidence="6 7" id="KW-0472">Membrane</keyword>
<feature type="transmembrane region" description="Helical" evidence="7">
    <location>
        <begin position="218"/>
        <end position="239"/>
    </location>
</feature>
<evidence type="ECO:0000256" key="6">
    <source>
        <dbReference type="ARBA" id="ARBA00023136"/>
    </source>
</evidence>
<sequence length="248" mass="27398">MSKTIDKLIPLGFSIFIILVWEIFVKALQIPKWILPAPSIIINSLFSNLPYMFNHTIATLAEALLGFVLAIIISFIIAFLMDSISFIRKAIYPLLIISQTIPIISVAPLFIIWFGYGILPKIIVVQLVCFFPIVISLLGGLASVDDDQINLLRSMGASNLELFKMVKLPASMPSFFSGLKISASYSIMGAIIGEWLGAERGLGVFMTLAQKSFQTEKVFAAILIITVLSLGIFLVVSIMEKIIIPWKN</sequence>
<keyword evidence="2 7" id="KW-0813">Transport</keyword>
<keyword evidence="5 7" id="KW-1133">Transmembrane helix</keyword>
<dbReference type="RefSeq" id="WP_084053137.1">
    <property type="nucleotide sequence ID" value="NZ_FWWT01000017.1"/>
</dbReference>
<feature type="transmembrane region" description="Helical" evidence="7">
    <location>
        <begin position="55"/>
        <end position="80"/>
    </location>
</feature>
<evidence type="ECO:0000256" key="2">
    <source>
        <dbReference type="ARBA" id="ARBA00022448"/>
    </source>
</evidence>
<feature type="transmembrane region" description="Helical" evidence="7">
    <location>
        <begin position="12"/>
        <end position="35"/>
    </location>
</feature>
<dbReference type="GO" id="GO:0005886">
    <property type="term" value="C:plasma membrane"/>
    <property type="evidence" value="ECO:0007669"/>
    <property type="project" value="UniProtKB-SubCell"/>
</dbReference>
<dbReference type="Gene3D" id="1.10.3720.10">
    <property type="entry name" value="MetI-like"/>
    <property type="match status" value="1"/>
</dbReference>
<dbReference type="Pfam" id="PF00528">
    <property type="entry name" value="BPD_transp_1"/>
    <property type="match status" value="1"/>
</dbReference>
<feature type="transmembrane region" description="Helical" evidence="7">
    <location>
        <begin position="175"/>
        <end position="198"/>
    </location>
</feature>
<keyword evidence="3" id="KW-1003">Cell membrane</keyword>
<dbReference type="InterPro" id="IPR035906">
    <property type="entry name" value="MetI-like_sf"/>
</dbReference>
<keyword evidence="4 7" id="KW-0812">Transmembrane</keyword>
<comment type="similarity">
    <text evidence="7">Belongs to the binding-protein-dependent transport system permease family.</text>
</comment>
<proteinExistence type="inferred from homology"/>
<name>A0A1W1VB75_DESTI</name>
<evidence type="ECO:0000256" key="5">
    <source>
        <dbReference type="ARBA" id="ARBA00022989"/>
    </source>
</evidence>
<dbReference type="CDD" id="cd06261">
    <property type="entry name" value="TM_PBP2"/>
    <property type="match status" value="1"/>
</dbReference>
<comment type="subcellular location">
    <subcellularLocation>
        <location evidence="1 7">Cell membrane</location>
        <topology evidence="1 7">Multi-pass membrane protein</topology>
    </subcellularLocation>
</comment>
<dbReference type="SUPFAM" id="SSF161098">
    <property type="entry name" value="MetI-like"/>
    <property type="match status" value="1"/>
</dbReference>
<dbReference type="EMBL" id="FWWT01000017">
    <property type="protein sequence ID" value="SMB90717.1"/>
    <property type="molecule type" value="Genomic_DNA"/>
</dbReference>
<evidence type="ECO:0000259" key="8">
    <source>
        <dbReference type="PROSITE" id="PS50928"/>
    </source>
</evidence>
<accession>A0A1W1VB75</accession>
<evidence type="ECO:0000256" key="7">
    <source>
        <dbReference type="RuleBase" id="RU363032"/>
    </source>
</evidence>
<protein>
    <submittedName>
        <fullName evidence="9">ABC-type nitrate/sulfonate/bicarbonate transport system, permease component</fullName>
    </submittedName>
</protein>
<feature type="transmembrane region" description="Helical" evidence="7">
    <location>
        <begin position="92"/>
        <end position="116"/>
    </location>
</feature>
<dbReference type="PANTHER" id="PTHR30151">
    <property type="entry name" value="ALKANE SULFONATE ABC TRANSPORTER-RELATED, MEMBRANE SUBUNIT"/>
    <property type="match status" value="1"/>
</dbReference>
<keyword evidence="10" id="KW-1185">Reference proteome</keyword>
<dbReference type="Proteomes" id="UP000192731">
    <property type="component" value="Unassembled WGS sequence"/>
</dbReference>
<organism evidence="9 10">
    <name type="scientific">Desulfonispora thiosulfatigenes DSM 11270</name>
    <dbReference type="NCBI Taxonomy" id="656914"/>
    <lineage>
        <taxon>Bacteria</taxon>
        <taxon>Bacillati</taxon>
        <taxon>Bacillota</taxon>
        <taxon>Clostridia</taxon>
        <taxon>Eubacteriales</taxon>
        <taxon>Peptococcaceae</taxon>
        <taxon>Desulfonispora</taxon>
    </lineage>
</organism>
<reference evidence="9 10" key="1">
    <citation type="submission" date="2017-04" db="EMBL/GenBank/DDBJ databases">
        <authorList>
            <person name="Afonso C.L."/>
            <person name="Miller P.J."/>
            <person name="Scott M.A."/>
            <person name="Spackman E."/>
            <person name="Goraichik I."/>
            <person name="Dimitrov K.M."/>
            <person name="Suarez D.L."/>
            <person name="Swayne D.E."/>
        </authorList>
    </citation>
    <scope>NUCLEOTIDE SEQUENCE [LARGE SCALE GENOMIC DNA]</scope>
    <source>
        <strain evidence="9 10">DSM 11270</strain>
    </source>
</reference>
<evidence type="ECO:0000256" key="3">
    <source>
        <dbReference type="ARBA" id="ARBA00022475"/>
    </source>
</evidence>
<feature type="transmembrane region" description="Helical" evidence="7">
    <location>
        <begin position="122"/>
        <end position="144"/>
    </location>
</feature>
<dbReference type="InterPro" id="IPR000515">
    <property type="entry name" value="MetI-like"/>
</dbReference>
<feature type="domain" description="ABC transmembrane type-1" evidence="8">
    <location>
        <begin position="56"/>
        <end position="236"/>
    </location>
</feature>
<evidence type="ECO:0000313" key="9">
    <source>
        <dbReference type="EMBL" id="SMB90717.1"/>
    </source>
</evidence>
<gene>
    <name evidence="9" type="ORF">SAMN00017405_1352</name>
</gene>
<dbReference type="PANTHER" id="PTHR30151:SF20">
    <property type="entry name" value="ABC TRANSPORTER PERMEASE PROTEIN HI_0355-RELATED"/>
    <property type="match status" value="1"/>
</dbReference>
<evidence type="ECO:0000256" key="4">
    <source>
        <dbReference type="ARBA" id="ARBA00022692"/>
    </source>
</evidence>
<evidence type="ECO:0000256" key="1">
    <source>
        <dbReference type="ARBA" id="ARBA00004651"/>
    </source>
</evidence>
<dbReference type="OrthoDB" id="9804353at2"/>
<dbReference type="PROSITE" id="PS50928">
    <property type="entry name" value="ABC_TM1"/>
    <property type="match status" value="1"/>
</dbReference>